<protein>
    <recommendedName>
        <fullName evidence="5">Receptor ligand binding region domain-containing protein</fullName>
    </recommendedName>
</protein>
<sequence length="122" mass="13249">MLQKCTGARGSHESGVGLGSTFARTLPPAYKVSKSVVALLKAFGWYKFAIVVGDAVTAAAQQMDAIKELAQSNGMVVTTEHSFADYIPLHISEMERIVDQTYDKTRNLQKMNGYGKSTVCSK</sequence>
<keyword evidence="3" id="KW-1133">Transmembrane helix</keyword>
<keyword evidence="7" id="KW-1185">Reference proteome</keyword>
<reference evidence="6" key="1">
    <citation type="submission" date="2021-12" db="EMBL/GenBank/DDBJ databases">
        <authorList>
            <person name="King R."/>
        </authorList>
    </citation>
    <scope>NUCLEOTIDE SEQUENCE</scope>
</reference>
<name>A0A9N9W9K1_9NEOP</name>
<evidence type="ECO:0000313" key="6">
    <source>
        <dbReference type="EMBL" id="CAG9786391.1"/>
    </source>
</evidence>
<keyword evidence="4" id="KW-0472">Membrane</keyword>
<dbReference type="InterPro" id="IPR001828">
    <property type="entry name" value="ANF_lig-bd_rcpt"/>
</dbReference>
<dbReference type="Gene3D" id="3.40.50.2300">
    <property type="match status" value="1"/>
</dbReference>
<comment type="subcellular location">
    <subcellularLocation>
        <location evidence="1">Membrane</location>
    </subcellularLocation>
</comment>
<accession>A0A9N9W9K1</accession>
<evidence type="ECO:0000256" key="4">
    <source>
        <dbReference type="ARBA" id="ARBA00023136"/>
    </source>
</evidence>
<dbReference type="AlphaFoldDB" id="A0A9N9W9K1"/>
<evidence type="ECO:0000313" key="7">
    <source>
        <dbReference type="Proteomes" id="UP001153714"/>
    </source>
</evidence>
<organism evidence="6 7">
    <name type="scientific">Diatraea saccharalis</name>
    <name type="common">sugarcane borer</name>
    <dbReference type="NCBI Taxonomy" id="40085"/>
    <lineage>
        <taxon>Eukaryota</taxon>
        <taxon>Metazoa</taxon>
        <taxon>Ecdysozoa</taxon>
        <taxon>Arthropoda</taxon>
        <taxon>Hexapoda</taxon>
        <taxon>Insecta</taxon>
        <taxon>Pterygota</taxon>
        <taxon>Neoptera</taxon>
        <taxon>Endopterygota</taxon>
        <taxon>Lepidoptera</taxon>
        <taxon>Glossata</taxon>
        <taxon>Ditrysia</taxon>
        <taxon>Pyraloidea</taxon>
        <taxon>Crambidae</taxon>
        <taxon>Crambinae</taxon>
        <taxon>Diatraea</taxon>
    </lineage>
</organism>
<reference evidence="6" key="2">
    <citation type="submission" date="2022-10" db="EMBL/GenBank/DDBJ databases">
        <authorList>
            <consortium name="ENA_rothamsted_submissions"/>
            <consortium name="culmorum"/>
            <person name="King R."/>
        </authorList>
    </citation>
    <scope>NUCLEOTIDE SEQUENCE</scope>
</reference>
<feature type="domain" description="Receptor ligand binding region" evidence="5">
    <location>
        <begin position="21"/>
        <end position="106"/>
    </location>
</feature>
<dbReference type="InterPro" id="IPR028082">
    <property type="entry name" value="Peripla_BP_I"/>
</dbReference>
<evidence type="ECO:0000259" key="5">
    <source>
        <dbReference type="Pfam" id="PF01094"/>
    </source>
</evidence>
<dbReference type="OrthoDB" id="5984008at2759"/>
<dbReference type="SUPFAM" id="SSF53822">
    <property type="entry name" value="Periplasmic binding protein-like I"/>
    <property type="match status" value="1"/>
</dbReference>
<keyword evidence="2" id="KW-0812">Transmembrane</keyword>
<dbReference type="EMBL" id="OU893346">
    <property type="protein sequence ID" value="CAG9786391.1"/>
    <property type="molecule type" value="Genomic_DNA"/>
</dbReference>
<proteinExistence type="predicted"/>
<dbReference type="Pfam" id="PF01094">
    <property type="entry name" value="ANF_receptor"/>
    <property type="match status" value="1"/>
</dbReference>
<dbReference type="Proteomes" id="UP001153714">
    <property type="component" value="Chromosome 15"/>
</dbReference>
<evidence type="ECO:0000256" key="1">
    <source>
        <dbReference type="ARBA" id="ARBA00004370"/>
    </source>
</evidence>
<gene>
    <name evidence="6" type="ORF">DIATSA_LOCUS4344</name>
</gene>
<evidence type="ECO:0000256" key="2">
    <source>
        <dbReference type="ARBA" id="ARBA00022692"/>
    </source>
</evidence>
<evidence type="ECO:0000256" key="3">
    <source>
        <dbReference type="ARBA" id="ARBA00022989"/>
    </source>
</evidence>
<dbReference type="GO" id="GO:0016020">
    <property type="term" value="C:membrane"/>
    <property type="evidence" value="ECO:0007669"/>
    <property type="project" value="UniProtKB-SubCell"/>
</dbReference>